<keyword evidence="6" id="KW-0865">Zymogen</keyword>
<feature type="chain" id="PRO_5018777167" description="Peptidase C1A papain C-terminal domain-containing protein" evidence="8">
    <location>
        <begin position="18"/>
        <end position="341"/>
    </location>
</feature>
<keyword evidence="7" id="KW-1015">Disulfide bond</keyword>
<dbReference type="EnsemblMetazoa" id="XM_003388804.3">
    <property type="protein sequence ID" value="XP_003388852.1"/>
    <property type="gene ID" value="LOC100634450"/>
</dbReference>
<dbReference type="InterPro" id="IPR038765">
    <property type="entry name" value="Papain-like_cys_pep_sf"/>
</dbReference>
<protein>
    <recommendedName>
        <fullName evidence="9">Peptidase C1A papain C-terminal domain-containing protein</fullName>
    </recommendedName>
</protein>
<dbReference type="PRINTS" id="PR00705">
    <property type="entry name" value="PAPAIN"/>
</dbReference>
<dbReference type="GO" id="GO:0008234">
    <property type="term" value="F:cysteine-type peptidase activity"/>
    <property type="evidence" value="ECO:0007669"/>
    <property type="project" value="UniProtKB-KW"/>
</dbReference>
<keyword evidence="11" id="KW-1185">Reference proteome</keyword>
<sequence length="341" mass="37274">MKVFLAVVLFILPVVFSVPYDPVLSYAESMRSIAERVNSLQTTWRATPSSKRFEGVTENYVRSLCGTLLHGGPTLPVKEIEVPAVIPDTFDARQKWPDCPTIGTVRDQGACGSCWAFGAVEAMSDRYCISFKEQVNISAENLLSCCETCGSGCDGGYPAAAWRHWADKLLYEGIVTGGQYDSNAGCQPYTIPKCDHHEPGPYENCSGSQSTPSCKRSCISSYDKSYRSDKHYGKNSYSISSDVSSIQTEIMTNGPVEGAFSVYADFPTYTSGVYQHTTGSFLGGHAIKILGWGTENGVPYWLVANSWNPSWGDSGFFKIIRGKDECGIESSIVAGMPEQYK</sequence>
<accession>A0A1X7U660</accession>
<dbReference type="InterPro" id="IPR025661">
    <property type="entry name" value="Pept_asp_AS"/>
</dbReference>
<dbReference type="FunCoup" id="A0A1X7U660">
    <property type="interactions" value="654"/>
</dbReference>
<dbReference type="PANTHER" id="PTHR12411">
    <property type="entry name" value="CYSTEINE PROTEASE FAMILY C1-RELATED"/>
    <property type="match status" value="1"/>
</dbReference>
<feature type="domain" description="Peptidase C1A papain C-terminal" evidence="9">
    <location>
        <begin position="86"/>
        <end position="336"/>
    </location>
</feature>
<evidence type="ECO:0000256" key="5">
    <source>
        <dbReference type="ARBA" id="ARBA00022807"/>
    </source>
</evidence>
<dbReference type="GO" id="GO:0006508">
    <property type="term" value="P:proteolysis"/>
    <property type="evidence" value="ECO:0007669"/>
    <property type="project" value="UniProtKB-KW"/>
</dbReference>
<dbReference type="InParanoid" id="A0A1X7U660"/>
<evidence type="ECO:0000313" key="10">
    <source>
        <dbReference type="EnsemblMetazoa" id="Aqu2.1.23412_001"/>
    </source>
</evidence>
<dbReference type="OrthoDB" id="640249at2759"/>
<dbReference type="PROSITE" id="PS00639">
    <property type="entry name" value="THIOL_PROTEASE_HIS"/>
    <property type="match status" value="1"/>
</dbReference>
<evidence type="ECO:0000256" key="8">
    <source>
        <dbReference type="SAM" id="SignalP"/>
    </source>
</evidence>
<dbReference type="PROSITE" id="PS00139">
    <property type="entry name" value="THIOL_PROTEASE_CYS"/>
    <property type="match status" value="1"/>
</dbReference>
<proteinExistence type="inferred from homology"/>
<dbReference type="OMA" id="YFDEAGC"/>
<dbReference type="PROSITE" id="PS00640">
    <property type="entry name" value="THIOL_PROTEASE_ASN"/>
    <property type="match status" value="1"/>
</dbReference>
<comment type="similarity">
    <text evidence="1">Belongs to the peptidase C1 family.</text>
</comment>
<reference evidence="10" key="2">
    <citation type="submission" date="2017-05" db="UniProtKB">
        <authorList>
            <consortium name="EnsemblMetazoa"/>
        </authorList>
    </citation>
    <scope>IDENTIFICATION</scope>
</reference>
<evidence type="ECO:0000259" key="9">
    <source>
        <dbReference type="SMART" id="SM00645"/>
    </source>
</evidence>
<dbReference type="eggNOG" id="KOG1543">
    <property type="taxonomic scope" value="Eukaryota"/>
</dbReference>
<dbReference type="KEGG" id="aqu:100634450"/>
<dbReference type="InterPro" id="IPR025660">
    <property type="entry name" value="Pept_his_AS"/>
</dbReference>
<keyword evidence="4" id="KW-0378">Hydrolase</keyword>
<evidence type="ECO:0000256" key="2">
    <source>
        <dbReference type="ARBA" id="ARBA00022670"/>
    </source>
</evidence>
<dbReference type="AlphaFoldDB" id="A0A1X7U660"/>
<evidence type="ECO:0000256" key="3">
    <source>
        <dbReference type="ARBA" id="ARBA00022729"/>
    </source>
</evidence>
<evidence type="ECO:0000313" key="11">
    <source>
        <dbReference type="Proteomes" id="UP000007879"/>
    </source>
</evidence>
<evidence type="ECO:0000256" key="4">
    <source>
        <dbReference type="ARBA" id="ARBA00022801"/>
    </source>
</evidence>
<dbReference type="Pfam" id="PF00112">
    <property type="entry name" value="Peptidase_C1"/>
    <property type="match status" value="1"/>
</dbReference>
<evidence type="ECO:0000256" key="1">
    <source>
        <dbReference type="ARBA" id="ARBA00008455"/>
    </source>
</evidence>
<evidence type="ECO:0000256" key="6">
    <source>
        <dbReference type="ARBA" id="ARBA00023145"/>
    </source>
</evidence>
<dbReference type="SUPFAM" id="SSF54001">
    <property type="entry name" value="Cysteine proteinases"/>
    <property type="match status" value="1"/>
</dbReference>
<keyword evidence="5" id="KW-0788">Thiol protease</keyword>
<dbReference type="SMART" id="SM00645">
    <property type="entry name" value="Pept_C1"/>
    <property type="match status" value="1"/>
</dbReference>
<dbReference type="InterPro" id="IPR013128">
    <property type="entry name" value="Peptidase_C1A"/>
</dbReference>
<keyword evidence="2" id="KW-0645">Protease</keyword>
<dbReference type="STRING" id="400682.A0A1X7U660"/>
<dbReference type="CDD" id="cd02620">
    <property type="entry name" value="Peptidase_C1A_CathepsinB"/>
    <property type="match status" value="1"/>
</dbReference>
<dbReference type="FunFam" id="3.90.70.10:FF:000031">
    <property type="entry name" value="Cathepsin B"/>
    <property type="match status" value="1"/>
</dbReference>
<dbReference type="Proteomes" id="UP000007879">
    <property type="component" value="Unassembled WGS sequence"/>
</dbReference>
<gene>
    <name evidence="10" type="primary">100634450</name>
</gene>
<evidence type="ECO:0000256" key="7">
    <source>
        <dbReference type="ARBA" id="ARBA00023157"/>
    </source>
</evidence>
<dbReference type="InterPro" id="IPR000668">
    <property type="entry name" value="Peptidase_C1A_C"/>
</dbReference>
<organism evidence="10">
    <name type="scientific">Amphimedon queenslandica</name>
    <name type="common">Sponge</name>
    <dbReference type="NCBI Taxonomy" id="400682"/>
    <lineage>
        <taxon>Eukaryota</taxon>
        <taxon>Metazoa</taxon>
        <taxon>Porifera</taxon>
        <taxon>Demospongiae</taxon>
        <taxon>Heteroscleromorpha</taxon>
        <taxon>Haplosclerida</taxon>
        <taxon>Niphatidae</taxon>
        <taxon>Amphimedon</taxon>
    </lineage>
</organism>
<name>A0A1X7U660_AMPQE</name>
<dbReference type="InterPro" id="IPR000169">
    <property type="entry name" value="Pept_cys_AS"/>
</dbReference>
<dbReference type="EnsemblMetazoa" id="Aqu2.1.23412_001">
    <property type="protein sequence ID" value="Aqu2.1.23412_001"/>
    <property type="gene ID" value="Aqu2.1.23412"/>
</dbReference>
<feature type="signal peptide" evidence="8">
    <location>
        <begin position="1"/>
        <end position="17"/>
    </location>
</feature>
<keyword evidence="3 8" id="KW-0732">Signal</keyword>
<dbReference type="Gene3D" id="3.90.70.10">
    <property type="entry name" value="Cysteine proteinases"/>
    <property type="match status" value="1"/>
</dbReference>
<reference evidence="11" key="1">
    <citation type="journal article" date="2010" name="Nature">
        <title>The Amphimedon queenslandica genome and the evolution of animal complexity.</title>
        <authorList>
            <person name="Srivastava M."/>
            <person name="Simakov O."/>
            <person name="Chapman J."/>
            <person name="Fahey B."/>
            <person name="Gauthier M.E."/>
            <person name="Mitros T."/>
            <person name="Richards G.S."/>
            <person name="Conaco C."/>
            <person name="Dacre M."/>
            <person name="Hellsten U."/>
            <person name="Larroux C."/>
            <person name="Putnam N.H."/>
            <person name="Stanke M."/>
            <person name="Adamska M."/>
            <person name="Darling A."/>
            <person name="Degnan S.M."/>
            <person name="Oakley T.H."/>
            <person name="Plachetzki D.C."/>
            <person name="Zhai Y."/>
            <person name="Adamski M."/>
            <person name="Calcino A."/>
            <person name="Cummins S.F."/>
            <person name="Goodstein D.M."/>
            <person name="Harris C."/>
            <person name="Jackson D.J."/>
            <person name="Leys S.P."/>
            <person name="Shu S."/>
            <person name="Woodcroft B.J."/>
            <person name="Vervoort M."/>
            <person name="Kosik K.S."/>
            <person name="Manning G."/>
            <person name="Degnan B.M."/>
            <person name="Rokhsar D.S."/>
        </authorList>
    </citation>
    <scope>NUCLEOTIDE SEQUENCE [LARGE SCALE GENOMIC DNA]</scope>
</reference>